<accession>A0AAE9DXA3</accession>
<dbReference type="PANTHER" id="PTHR39364">
    <property type="entry name" value="PROTEIN CBG04867"/>
    <property type="match status" value="1"/>
</dbReference>
<proteinExistence type="predicted"/>
<dbReference type="RefSeq" id="XP_002640411.2">
    <property type="nucleotide sequence ID" value="XM_002640365.2"/>
</dbReference>
<dbReference type="Gene3D" id="1.20.1270.60">
    <property type="entry name" value="Arfaptin homology (AH) domain/BAR domain"/>
    <property type="match status" value="1"/>
</dbReference>
<dbReference type="KEGG" id="cbr:CBG_08460"/>
<dbReference type="EMBL" id="CP090891">
    <property type="protein sequence ID" value="ULU13375.1"/>
    <property type="molecule type" value="Genomic_DNA"/>
</dbReference>
<reference evidence="1 2" key="1">
    <citation type="submission" date="2022-05" db="EMBL/GenBank/DDBJ databases">
        <title>Chromosome-level reference genomes for two strains of Caenorhabditis briggsae: an improved platform for comparative genomics.</title>
        <authorList>
            <person name="Stevens L."/>
            <person name="Andersen E.C."/>
        </authorList>
    </citation>
    <scope>NUCLEOTIDE SEQUENCE [LARGE SCALE GENOMIC DNA]</scope>
    <source>
        <strain evidence="1">QX1410_ONT</strain>
        <tissue evidence="1">Whole-organism</tissue>
    </source>
</reference>
<gene>
    <name evidence="1" type="ORF">L3Y34_016104</name>
</gene>
<dbReference type="Proteomes" id="UP000827892">
    <property type="component" value="Chromosome I"/>
</dbReference>
<name>A0AAE9DXA3_CAEBR</name>
<dbReference type="PANTHER" id="PTHR39364:SF1">
    <property type="entry name" value="DUF5045 DOMAIN-CONTAINING PROTEIN-RELATED"/>
    <property type="match status" value="1"/>
</dbReference>
<sequence>MTTKESTKSVDEKTVPQKGFYGLADHPNHGIISSILKRKHRKFEMTKDAKNMCKNVETYKASADHLHQALNYMLVENPVTSKYLHEAVKTEPTYRYAGLYMRTYDGVNKKGRKLGSKQDLKEMESLEPVSKVLLQLDAEQEKRVKEQLEHLKPLTKFIGEDYWEYARLRKIYWDALEAYDDAVTLQNKERTEEAERATANAQNWRNECRQKMMVFIEKTINENKGKHAECVLKFRDEAIQFHKSMADSIPAFDVAPDAHSAIQPPK</sequence>
<evidence type="ECO:0000313" key="2">
    <source>
        <dbReference type="Proteomes" id="UP000827892"/>
    </source>
</evidence>
<protein>
    <submittedName>
        <fullName evidence="1">Uncharacterized protein</fullName>
    </submittedName>
</protein>
<dbReference type="SUPFAM" id="SSF103657">
    <property type="entry name" value="BAR/IMD domain-like"/>
    <property type="match status" value="1"/>
</dbReference>
<organism evidence="1 2">
    <name type="scientific">Caenorhabditis briggsae</name>
    <dbReference type="NCBI Taxonomy" id="6238"/>
    <lineage>
        <taxon>Eukaryota</taxon>
        <taxon>Metazoa</taxon>
        <taxon>Ecdysozoa</taxon>
        <taxon>Nematoda</taxon>
        <taxon>Chromadorea</taxon>
        <taxon>Rhabditida</taxon>
        <taxon>Rhabditina</taxon>
        <taxon>Rhabditomorpha</taxon>
        <taxon>Rhabditoidea</taxon>
        <taxon>Rhabditidae</taxon>
        <taxon>Peloderinae</taxon>
        <taxon>Caenorhabditis</taxon>
    </lineage>
</organism>
<dbReference type="InterPro" id="IPR027267">
    <property type="entry name" value="AH/BAR_dom_sf"/>
</dbReference>
<evidence type="ECO:0000313" key="1">
    <source>
        <dbReference type="EMBL" id="ULU13375.1"/>
    </source>
</evidence>
<dbReference type="AlphaFoldDB" id="A0AAE9DXA3"/>